<accession>A0A916U5C7</accession>
<gene>
    <name evidence="3" type="ORF">GCM10011387_13010</name>
</gene>
<sequence>MSKTIVVSEETIINKIYLIRGHKVMLDRDLAAMYGVETRVLNQAIKRNEKRFPADFMFQMTSEELSNWKSQNVISNKEKMGLRKPPNVFTEQGVAMLSSVLNSETAIEVNIQIIRTFTRIRQMLSEHTEIRLEVEKIKKKLDNQDKNMEVVFQYLDELLEKKDQPKPERKSIGYKINPR</sequence>
<dbReference type="Proteomes" id="UP000651668">
    <property type="component" value="Unassembled WGS sequence"/>
</dbReference>
<evidence type="ECO:0000256" key="1">
    <source>
        <dbReference type="SAM" id="Coils"/>
    </source>
</evidence>
<dbReference type="RefSeq" id="WP_188626064.1">
    <property type="nucleotide sequence ID" value="NZ_BMIL01000004.1"/>
</dbReference>
<dbReference type="InterPro" id="IPR018873">
    <property type="entry name" value="KilA-N_DNA-bd_domain"/>
</dbReference>
<name>A0A916U5C7_9SPHI</name>
<keyword evidence="1" id="KW-0175">Coiled coil</keyword>
<dbReference type="AlphaFoldDB" id="A0A916U5C7"/>
<evidence type="ECO:0000313" key="3">
    <source>
        <dbReference type="EMBL" id="GGC60797.1"/>
    </source>
</evidence>
<comment type="caution">
    <text evidence="3">The sequence shown here is derived from an EMBL/GenBank/DDBJ whole genome shotgun (WGS) entry which is preliminary data.</text>
</comment>
<dbReference type="EMBL" id="BMIL01000004">
    <property type="protein sequence ID" value="GGC60797.1"/>
    <property type="molecule type" value="Genomic_DNA"/>
</dbReference>
<evidence type="ECO:0000259" key="2">
    <source>
        <dbReference type="Pfam" id="PF10543"/>
    </source>
</evidence>
<evidence type="ECO:0000313" key="4">
    <source>
        <dbReference type="Proteomes" id="UP000651668"/>
    </source>
</evidence>
<reference evidence="3" key="1">
    <citation type="journal article" date="2014" name="Int. J. Syst. Evol. Microbiol.">
        <title>Complete genome sequence of Corynebacterium casei LMG S-19264T (=DSM 44701T), isolated from a smear-ripened cheese.</title>
        <authorList>
            <consortium name="US DOE Joint Genome Institute (JGI-PGF)"/>
            <person name="Walter F."/>
            <person name="Albersmeier A."/>
            <person name="Kalinowski J."/>
            <person name="Ruckert C."/>
        </authorList>
    </citation>
    <scope>NUCLEOTIDE SEQUENCE</scope>
    <source>
        <strain evidence="3">CGMCC 1.15343</strain>
    </source>
</reference>
<feature type="domain" description="KilA-N DNA-binding" evidence="2">
    <location>
        <begin position="14"/>
        <end position="100"/>
    </location>
</feature>
<proteinExistence type="predicted"/>
<reference evidence="3" key="2">
    <citation type="submission" date="2020-09" db="EMBL/GenBank/DDBJ databases">
        <authorList>
            <person name="Sun Q."/>
            <person name="Zhou Y."/>
        </authorList>
    </citation>
    <scope>NUCLEOTIDE SEQUENCE</scope>
    <source>
        <strain evidence="3">CGMCC 1.15343</strain>
    </source>
</reference>
<keyword evidence="4" id="KW-1185">Reference proteome</keyword>
<protein>
    <recommendedName>
        <fullName evidence="2">KilA-N DNA-binding domain-containing protein</fullName>
    </recommendedName>
</protein>
<feature type="coiled-coil region" evidence="1">
    <location>
        <begin position="120"/>
        <end position="147"/>
    </location>
</feature>
<organism evidence="3 4">
    <name type="scientific">Pedobacter quisquiliarum</name>
    <dbReference type="NCBI Taxonomy" id="1834438"/>
    <lineage>
        <taxon>Bacteria</taxon>
        <taxon>Pseudomonadati</taxon>
        <taxon>Bacteroidota</taxon>
        <taxon>Sphingobacteriia</taxon>
        <taxon>Sphingobacteriales</taxon>
        <taxon>Sphingobacteriaceae</taxon>
        <taxon>Pedobacter</taxon>
    </lineage>
</organism>
<dbReference type="Pfam" id="PF10543">
    <property type="entry name" value="ORF6N"/>
    <property type="match status" value="1"/>
</dbReference>